<evidence type="ECO:0000313" key="2">
    <source>
        <dbReference type="Proteomes" id="UP000266234"/>
    </source>
</evidence>
<dbReference type="AlphaFoldDB" id="A0A395RLP7"/>
<keyword evidence="2" id="KW-1185">Reference proteome</keyword>
<name>A0A395RLP7_9HYPO</name>
<proteinExistence type="predicted"/>
<evidence type="ECO:0000313" key="1">
    <source>
        <dbReference type="EMBL" id="RGP61050.1"/>
    </source>
</evidence>
<reference evidence="1 2" key="1">
    <citation type="journal article" date="2018" name="PLoS Pathog.">
        <title>Evolution of structural diversity of trichothecenes, a family of toxins produced by plant pathogenic and entomopathogenic fungi.</title>
        <authorList>
            <person name="Proctor R.H."/>
            <person name="McCormick S.P."/>
            <person name="Kim H.S."/>
            <person name="Cardoza R.E."/>
            <person name="Stanley A.M."/>
            <person name="Lindo L."/>
            <person name="Kelly A."/>
            <person name="Brown D.W."/>
            <person name="Lee T."/>
            <person name="Vaughan M.M."/>
            <person name="Alexander N.J."/>
            <person name="Busman M."/>
            <person name="Gutierrez S."/>
        </authorList>
    </citation>
    <scope>NUCLEOTIDE SEQUENCE [LARGE SCALE GENOMIC DNA]</scope>
    <source>
        <strain evidence="1 2">NRRL 20695</strain>
    </source>
</reference>
<gene>
    <name evidence="1" type="ORF">FLONG3_10655</name>
</gene>
<dbReference type="EMBL" id="PXOG01000322">
    <property type="protein sequence ID" value="RGP61050.1"/>
    <property type="molecule type" value="Genomic_DNA"/>
</dbReference>
<comment type="caution">
    <text evidence="1">The sequence shown here is derived from an EMBL/GenBank/DDBJ whole genome shotgun (WGS) entry which is preliminary data.</text>
</comment>
<protein>
    <submittedName>
        <fullName evidence="1">Uncharacterized protein</fullName>
    </submittedName>
</protein>
<dbReference type="OrthoDB" id="5076671at2759"/>
<accession>A0A395RLP7</accession>
<sequence>MFVYNGIIDQANSHLVEFATVILPSRVDIGSPCIVLCLPGVHYSLQENREKDAQCPIAAAYTFEAVLEAMTVSPDKKVATFTSDSCGLILHLPNDMAMLQLSFRIDGKGPTLISSMPIAMHCPLSSSESTDYDQRLFLGPVHLDNQFQGYLAALIISEKGQQGEWAGSINACIAWNAKTAATAKAMPHAGPVPESLSLIEELEVEGQSQDAELGQAHFAVNNRSHEFRGTVSENALDLLLRARHDYSLSGSKDWSTVTIPQLDKHNKALLQMVSETQNSLPLEVYNYTNDVVTCTIVSSSADWYGYSMSVGGALLATLGLPGAPAMFAAGAAVTGFFLALKSLADTLWGTTTSKSMVLYPKDRMDLARSFWSGASYDIIIVMNRVDGSKLSLMSYRLSNVKQNNYDVKNVLSNRSTAKETIFEINLPRPISISNRRLMGIRGVKPDAEPDSYDTPEALYEGDVVLYRYDGTIDKSWNRNTIWRKRGEEVFLRASSQDGKRLIAIVHTGSQNFGYNNNLSIDHLLQDPYSPVLCIQYAHIGSDSRRKDFIPLEPKATTDSQVMERIQKNENSQGAYNWAYHHDSLEQRVYAWKWTAQNVVVKSDAYFNKVFFVFSPGSWTHTASLVM</sequence>
<organism evidence="1 2">
    <name type="scientific">Fusarium longipes</name>
    <dbReference type="NCBI Taxonomy" id="694270"/>
    <lineage>
        <taxon>Eukaryota</taxon>
        <taxon>Fungi</taxon>
        <taxon>Dikarya</taxon>
        <taxon>Ascomycota</taxon>
        <taxon>Pezizomycotina</taxon>
        <taxon>Sordariomycetes</taxon>
        <taxon>Hypocreomycetidae</taxon>
        <taxon>Hypocreales</taxon>
        <taxon>Nectriaceae</taxon>
        <taxon>Fusarium</taxon>
    </lineage>
</organism>
<dbReference type="Proteomes" id="UP000266234">
    <property type="component" value="Unassembled WGS sequence"/>
</dbReference>